<dbReference type="PRINTS" id="PR00412">
    <property type="entry name" value="EPOXHYDRLASE"/>
</dbReference>
<keyword evidence="4" id="KW-1185">Reference proteome</keyword>
<evidence type="ECO:0000259" key="2">
    <source>
        <dbReference type="Pfam" id="PF00561"/>
    </source>
</evidence>
<dbReference type="Pfam" id="PF00561">
    <property type="entry name" value="Abhydrolase_1"/>
    <property type="match status" value="1"/>
</dbReference>
<feature type="domain" description="AB hydrolase-1" evidence="2">
    <location>
        <begin position="52"/>
        <end position="297"/>
    </location>
</feature>
<organism evidence="3 4">
    <name type="scientific">Jonesia denitrificans (strain ATCC 14870 / DSM 20603 / BCRC 15368 / CIP 55.134 / JCM 11481 / NBRC 15587 / NCTC 10816 / Prevot 55134)</name>
    <name type="common">Listeria denitrificans</name>
    <dbReference type="NCBI Taxonomy" id="471856"/>
    <lineage>
        <taxon>Bacteria</taxon>
        <taxon>Bacillati</taxon>
        <taxon>Actinomycetota</taxon>
        <taxon>Actinomycetes</taxon>
        <taxon>Micrococcales</taxon>
        <taxon>Jonesiaceae</taxon>
        <taxon>Jonesia</taxon>
    </lineage>
</organism>
<dbReference type="Gene3D" id="3.40.50.1820">
    <property type="entry name" value="alpha/beta hydrolase"/>
    <property type="match status" value="1"/>
</dbReference>
<dbReference type="EMBL" id="CP001706">
    <property type="protein sequence ID" value="ACV10105.1"/>
    <property type="molecule type" value="Genomic_DNA"/>
</dbReference>
<dbReference type="InterPro" id="IPR029058">
    <property type="entry name" value="AB_hydrolase_fold"/>
</dbReference>
<dbReference type="PANTHER" id="PTHR43329">
    <property type="entry name" value="EPOXIDE HYDROLASE"/>
    <property type="match status" value="1"/>
</dbReference>
<dbReference type="InterPro" id="IPR000639">
    <property type="entry name" value="Epox_hydrolase-like"/>
</dbReference>
<evidence type="ECO:0000313" key="4">
    <source>
        <dbReference type="Proteomes" id="UP000000628"/>
    </source>
</evidence>
<dbReference type="KEGG" id="jde:Jden_2473"/>
<name>C7R357_JONDD</name>
<dbReference type="STRING" id="471856.Jden_2473"/>
<dbReference type="AlphaFoldDB" id="C7R357"/>
<gene>
    <name evidence="3" type="ordered locus">Jden_2473</name>
</gene>
<evidence type="ECO:0000313" key="3">
    <source>
        <dbReference type="EMBL" id="ACV10105.1"/>
    </source>
</evidence>
<dbReference type="InterPro" id="IPR000073">
    <property type="entry name" value="AB_hydrolase_1"/>
</dbReference>
<evidence type="ECO:0000256" key="1">
    <source>
        <dbReference type="ARBA" id="ARBA00022801"/>
    </source>
</evidence>
<dbReference type="ESTHER" id="jondd-c7r357">
    <property type="family name" value="Epoxide_hydrolase"/>
</dbReference>
<keyword evidence="1 3" id="KW-0378">Hydrolase</keyword>
<protein>
    <submittedName>
        <fullName evidence="3">Alpha/beta hydrolase fold protein</fullName>
    </submittedName>
</protein>
<dbReference type="HOGENOM" id="CLU_020336_7_1_11"/>
<dbReference type="GO" id="GO:0016787">
    <property type="term" value="F:hydrolase activity"/>
    <property type="evidence" value="ECO:0007669"/>
    <property type="project" value="UniProtKB-KW"/>
</dbReference>
<sequence length="324" mass="36631">MKRTYHVPMVQITQHEVPRGMFPDMTGVEHWMLDLPTTRLHVAFAGDPHAQPLILLHGFPQNWWEWREVIAPLAQHYWVIVPDLRGAGWSDAPRQGYSAEHHARDIIALMDVMSIKRAALVTHDYGALIGYHLTDTRAPRFTHHIAMSAPPPALTTHSRWLGETWRSWYQIIMWLPGLGPALLSGGKQRFATHLLEAYSAYPEVWSATDRAMFLTPLKRAANARAMSKVHRHLIHPETRRRMRNARTDQRVSVPTTLLVGELDPLVGAMVRHGYTEGRDPNVSVKVVPDASHYVVDDQSVSVATIITTTLSTAQERTPDLATTQ</sequence>
<reference evidence="3 4" key="1">
    <citation type="journal article" date="2009" name="Stand. Genomic Sci.">
        <title>Complete genome sequence of Jonesia denitrificans type strain (Prevot 55134).</title>
        <authorList>
            <person name="Pukall R."/>
            <person name="Gehrich-Schroter G."/>
            <person name="Lapidus A."/>
            <person name="Nolan M."/>
            <person name="Glavina Del Rio T."/>
            <person name="Lucas S."/>
            <person name="Chen F."/>
            <person name="Tice H."/>
            <person name="Pitluck S."/>
            <person name="Cheng J.F."/>
            <person name="Copeland A."/>
            <person name="Saunders E."/>
            <person name="Brettin T."/>
            <person name="Detter J.C."/>
            <person name="Bruce D."/>
            <person name="Goodwin L."/>
            <person name="Pati A."/>
            <person name="Ivanova N."/>
            <person name="Mavromatis K."/>
            <person name="Ovchinnikova G."/>
            <person name="Chen A."/>
            <person name="Palaniappan K."/>
            <person name="Land M."/>
            <person name="Hauser L."/>
            <person name="Chang Y.J."/>
            <person name="Jeffries C.D."/>
            <person name="Chain P."/>
            <person name="Goker M."/>
            <person name="Bristow J."/>
            <person name="Eisen J.A."/>
            <person name="Markowitz V."/>
            <person name="Hugenholtz P."/>
            <person name="Kyrpides N.C."/>
            <person name="Klenk H.P."/>
            <person name="Han C."/>
        </authorList>
    </citation>
    <scope>NUCLEOTIDE SEQUENCE [LARGE SCALE GENOMIC DNA]</scope>
    <source>
        <strain evidence="4">ATCC 14870 / DSM 20603 / BCRC 15368 / CIP 55.134 / JCM 11481 / NBRC 15587 / NCTC 10816 / Prevot 55134</strain>
    </source>
</reference>
<dbReference type="SUPFAM" id="SSF53474">
    <property type="entry name" value="alpha/beta-Hydrolases"/>
    <property type="match status" value="1"/>
</dbReference>
<dbReference type="eggNOG" id="COG0596">
    <property type="taxonomic scope" value="Bacteria"/>
</dbReference>
<accession>C7R357</accession>
<dbReference type="Proteomes" id="UP000000628">
    <property type="component" value="Chromosome"/>
</dbReference>
<proteinExistence type="predicted"/>